<dbReference type="AlphaFoldDB" id="A0A381P2R7"/>
<evidence type="ECO:0000313" key="2">
    <source>
        <dbReference type="EMBL" id="SUZ61222.1"/>
    </source>
</evidence>
<dbReference type="EMBL" id="UINC01000788">
    <property type="protein sequence ID" value="SUZ61222.1"/>
    <property type="molecule type" value="Genomic_DNA"/>
</dbReference>
<sequence length="182" mass="20520">MSILKFLGLERPYSQLEDTGTDTETVQKILAELDCLEPDRARYLAAFAYVLGRIAHADQHINDNELDLMTHMVQELGHLSKTQALLVVQISKNQNELFGATEDFLVTRQFREIATDVQCRELLDCVFAISAADESISAVEENRIRQIASELGIAHDVYVSARAAYTEKRDVIRSFRNSAQSD</sequence>
<feature type="domain" description="Co-chaperone DjlA N-terminal" evidence="1">
    <location>
        <begin position="46"/>
        <end position="162"/>
    </location>
</feature>
<dbReference type="SUPFAM" id="SSF158682">
    <property type="entry name" value="TerB-like"/>
    <property type="match status" value="1"/>
</dbReference>
<dbReference type="InterPro" id="IPR029024">
    <property type="entry name" value="TerB-like"/>
</dbReference>
<accession>A0A381P2R7</accession>
<gene>
    <name evidence="2" type="ORF">METZ01_LOCUS14076</name>
</gene>
<protein>
    <recommendedName>
        <fullName evidence="1">Co-chaperone DjlA N-terminal domain-containing protein</fullName>
    </recommendedName>
</protein>
<reference evidence="2" key="1">
    <citation type="submission" date="2018-05" db="EMBL/GenBank/DDBJ databases">
        <authorList>
            <person name="Lanie J.A."/>
            <person name="Ng W.-L."/>
            <person name="Kazmierczak K.M."/>
            <person name="Andrzejewski T.M."/>
            <person name="Davidsen T.M."/>
            <person name="Wayne K.J."/>
            <person name="Tettelin H."/>
            <person name="Glass J.I."/>
            <person name="Rusch D."/>
            <person name="Podicherti R."/>
            <person name="Tsui H.-C.T."/>
            <person name="Winkler M.E."/>
        </authorList>
    </citation>
    <scope>NUCLEOTIDE SEQUENCE</scope>
</reference>
<dbReference type="InterPro" id="IPR007791">
    <property type="entry name" value="DjlA_N"/>
</dbReference>
<proteinExistence type="predicted"/>
<dbReference type="CDD" id="cd07177">
    <property type="entry name" value="terB_like"/>
    <property type="match status" value="1"/>
</dbReference>
<evidence type="ECO:0000259" key="1">
    <source>
        <dbReference type="Pfam" id="PF05099"/>
    </source>
</evidence>
<name>A0A381P2R7_9ZZZZ</name>
<organism evidence="2">
    <name type="scientific">marine metagenome</name>
    <dbReference type="NCBI Taxonomy" id="408172"/>
    <lineage>
        <taxon>unclassified sequences</taxon>
        <taxon>metagenomes</taxon>
        <taxon>ecological metagenomes</taxon>
    </lineage>
</organism>
<dbReference type="Gene3D" id="1.10.3680.10">
    <property type="entry name" value="TerB-like"/>
    <property type="match status" value="1"/>
</dbReference>
<dbReference type="Pfam" id="PF05099">
    <property type="entry name" value="TerB"/>
    <property type="match status" value="1"/>
</dbReference>